<protein>
    <recommendedName>
        <fullName evidence="3">Nucleoside-diphosphate sugar epimerase</fullName>
    </recommendedName>
</protein>
<organism evidence="1 2">
    <name type="scientific">Zhongshania marina</name>
    <dbReference type="NCBI Taxonomy" id="2304603"/>
    <lineage>
        <taxon>Bacteria</taxon>
        <taxon>Pseudomonadati</taxon>
        <taxon>Pseudomonadota</taxon>
        <taxon>Gammaproteobacteria</taxon>
        <taxon>Cellvibrionales</taxon>
        <taxon>Spongiibacteraceae</taxon>
        <taxon>Zhongshania</taxon>
    </lineage>
</organism>
<dbReference type="Proteomes" id="UP000237222">
    <property type="component" value="Unassembled WGS sequence"/>
</dbReference>
<dbReference type="AlphaFoldDB" id="A0A2S4HG29"/>
<dbReference type="Pfam" id="PF06258">
    <property type="entry name" value="Mito_fiss_Elm1"/>
    <property type="match status" value="1"/>
</dbReference>
<name>A0A2S4HG29_9GAMM</name>
<dbReference type="EMBL" id="PQGG01000020">
    <property type="protein sequence ID" value="POP52927.1"/>
    <property type="molecule type" value="Genomic_DNA"/>
</dbReference>
<dbReference type="InterPro" id="IPR009367">
    <property type="entry name" value="Elm1-like"/>
</dbReference>
<gene>
    <name evidence="1" type="ORF">C0068_09245</name>
</gene>
<evidence type="ECO:0000313" key="1">
    <source>
        <dbReference type="EMBL" id="POP52927.1"/>
    </source>
</evidence>
<dbReference type="SUPFAM" id="SSF53756">
    <property type="entry name" value="UDP-Glycosyltransferase/glycogen phosphorylase"/>
    <property type="match status" value="1"/>
</dbReference>
<proteinExistence type="predicted"/>
<comment type="caution">
    <text evidence="1">The sequence shown here is derived from an EMBL/GenBank/DDBJ whole genome shotgun (WGS) entry which is preliminary data.</text>
</comment>
<evidence type="ECO:0000313" key="2">
    <source>
        <dbReference type="Proteomes" id="UP000237222"/>
    </source>
</evidence>
<sequence>MSLRRVWVITDGRLGHLNQLRGLIERLQAKTQIELHWLDLSVQPFRFTRGQGLLSQFQSQRKPDWVLSAGSKTHLPLLWCKWMLGVKTFLLMRPSLPLCFFDAVCMPFHDSPPERDSVLATYGVINHIVPSYEGRNEGRGLILLGGTNTHFHWDNAVIIEQVKRIAAANAGCEWLVSDSPRTPAGLLDELASLGLENIKAMPYKNTGSEWLPGILAEVGQVWVSCDSVSMVYESVSSGAPTGVLSLQPLRESRVTKSMAQLVSSGLATAFENAQLGTALPPAAHPLWEADRVADWWLGR</sequence>
<dbReference type="RefSeq" id="WP_103684214.1">
    <property type="nucleotide sequence ID" value="NZ_PQGG01000020.1"/>
</dbReference>
<evidence type="ECO:0008006" key="3">
    <source>
        <dbReference type="Google" id="ProtNLM"/>
    </source>
</evidence>
<accession>A0A2S4HG29</accession>
<dbReference type="OrthoDB" id="1865at2"/>
<reference evidence="1" key="1">
    <citation type="submission" date="2018-01" db="EMBL/GenBank/DDBJ databases">
        <authorList>
            <person name="Yu X.-D."/>
        </authorList>
    </citation>
    <scope>NUCLEOTIDE SEQUENCE</scope>
    <source>
        <strain evidence="1">ZX-21</strain>
    </source>
</reference>